<evidence type="ECO:0000313" key="1">
    <source>
        <dbReference type="EMBL" id="EPX76061.1"/>
    </source>
</evidence>
<proteinExistence type="predicted"/>
<organism evidence="1 2">
    <name type="scientific">Salipiger mucosus DSM 16094</name>
    <dbReference type="NCBI Taxonomy" id="1123237"/>
    <lineage>
        <taxon>Bacteria</taxon>
        <taxon>Pseudomonadati</taxon>
        <taxon>Pseudomonadota</taxon>
        <taxon>Alphaproteobacteria</taxon>
        <taxon>Rhodobacterales</taxon>
        <taxon>Roseobacteraceae</taxon>
        <taxon>Salipiger</taxon>
    </lineage>
</organism>
<dbReference type="EMBL" id="APVH01000061">
    <property type="protein sequence ID" value="EPX76061.1"/>
    <property type="molecule type" value="Genomic_DNA"/>
</dbReference>
<name>S9Q421_9RHOB</name>
<reference evidence="2" key="1">
    <citation type="journal article" date="2014" name="Stand. Genomic Sci.">
        <title>Genome sequence of the exopolysaccharide-producing Salipiger mucosus type strain (DSM 16094(T)), a moderately halophilic member of the Roseobacter clade.</title>
        <authorList>
            <person name="Riedel T."/>
            <person name="Spring S."/>
            <person name="Fiebig A."/>
            <person name="Petersen J."/>
            <person name="Kyrpides N.C."/>
            <person name="Goker M."/>
            <person name="Klenk H.P."/>
        </authorList>
    </citation>
    <scope>NUCLEOTIDE SEQUENCE [LARGE SCALE GENOMIC DNA]</scope>
    <source>
        <strain evidence="2">DSM 16094</strain>
    </source>
</reference>
<dbReference type="STRING" id="1123237.Salmuc_00714"/>
<accession>S9Q421</accession>
<sequence length="61" mass="6833">MGPTWLLRMARWARNPPSPGRVKLVLAVVGICLALFAVERWVGWPDALSPERARPPMRVSP</sequence>
<protein>
    <submittedName>
        <fullName evidence="1">Uncharacterized protein</fullName>
    </submittedName>
</protein>
<dbReference type="AlphaFoldDB" id="S9Q421"/>
<dbReference type="Proteomes" id="UP000015347">
    <property type="component" value="Unassembled WGS sequence"/>
</dbReference>
<dbReference type="eggNOG" id="ENOG5033BNM">
    <property type="taxonomic scope" value="Bacteria"/>
</dbReference>
<dbReference type="RefSeq" id="WP_020039968.1">
    <property type="nucleotide sequence ID" value="NZ_KE557285.1"/>
</dbReference>
<dbReference type="HOGENOM" id="CLU_208527_1_0_5"/>
<evidence type="ECO:0000313" key="2">
    <source>
        <dbReference type="Proteomes" id="UP000015347"/>
    </source>
</evidence>
<keyword evidence="2" id="KW-1185">Reference proteome</keyword>
<comment type="caution">
    <text evidence="1">The sequence shown here is derived from an EMBL/GenBank/DDBJ whole genome shotgun (WGS) entry which is preliminary data.</text>
</comment>
<dbReference type="OrthoDB" id="7283678at2"/>
<gene>
    <name evidence="1" type="ORF">Salmuc_00714</name>
</gene>